<dbReference type="GeneTree" id="ENSGT01000000215777"/>
<organism evidence="2 3">
    <name type="scientific">Naja naja</name>
    <name type="common">Indian cobra</name>
    <dbReference type="NCBI Taxonomy" id="35670"/>
    <lineage>
        <taxon>Eukaryota</taxon>
        <taxon>Metazoa</taxon>
        <taxon>Chordata</taxon>
        <taxon>Craniata</taxon>
        <taxon>Vertebrata</taxon>
        <taxon>Euteleostomi</taxon>
        <taxon>Lepidosauria</taxon>
        <taxon>Squamata</taxon>
        <taxon>Bifurcata</taxon>
        <taxon>Unidentata</taxon>
        <taxon>Episquamata</taxon>
        <taxon>Toxicofera</taxon>
        <taxon>Serpentes</taxon>
        <taxon>Colubroidea</taxon>
        <taxon>Elapidae</taxon>
        <taxon>Elapinae</taxon>
        <taxon>Naja</taxon>
    </lineage>
</organism>
<dbReference type="InterPro" id="IPR032151">
    <property type="entry name" value="CFAP61_N"/>
</dbReference>
<accession>A0A8C6XMD9</accession>
<proteinExistence type="predicted"/>
<dbReference type="AlphaFoldDB" id="A0A8C6XMD9"/>
<dbReference type="Pfam" id="PF16092">
    <property type="entry name" value="CFAP61_N"/>
    <property type="match status" value="1"/>
</dbReference>
<dbReference type="OrthoDB" id="382863at2759"/>
<sequence length="54" mass="6248">SLILTSSRLTEPSILPRRTESHDIPNIISLMKYDTERLFGRINVIYLLQCLVAF</sequence>
<evidence type="ECO:0000313" key="3">
    <source>
        <dbReference type="Proteomes" id="UP000694559"/>
    </source>
</evidence>
<feature type="domain" description="Cilia- and flagella-associated protein 61 N-terminal" evidence="1">
    <location>
        <begin position="17"/>
        <end position="49"/>
    </location>
</feature>
<dbReference type="Ensembl" id="ENSNNAT00000016483.1">
    <property type="protein sequence ID" value="ENSNNAP00000015714.1"/>
    <property type="gene ID" value="ENSNNAG00000010579.1"/>
</dbReference>
<evidence type="ECO:0000313" key="2">
    <source>
        <dbReference type="Ensembl" id="ENSNNAP00000015714.1"/>
    </source>
</evidence>
<reference evidence="2" key="2">
    <citation type="submission" date="2025-09" db="UniProtKB">
        <authorList>
            <consortium name="Ensembl"/>
        </authorList>
    </citation>
    <scope>IDENTIFICATION</scope>
</reference>
<name>A0A8C6XMD9_NAJNA</name>
<reference evidence="2" key="1">
    <citation type="submission" date="2025-08" db="UniProtKB">
        <authorList>
            <consortium name="Ensembl"/>
        </authorList>
    </citation>
    <scope>IDENTIFICATION</scope>
</reference>
<protein>
    <recommendedName>
        <fullName evidence="1">Cilia- and flagella-associated protein 61 N-terminal domain-containing protein</fullName>
    </recommendedName>
</protein>
<evidence type="ECO:0000259" key="1">
    <source>
        <dbReference type="Pfam" id="PF16092"/>
    </source>
</evidence>
<keyword evidence="3" id="KW-1185">Reference proteome</keyword>
<dbReference type="Proteomes" id="UP000694559">
    <property type="component" value="Unplaced"/>
</dbReference>